<name>A0A840YT30_9SPHN</name>
<dbReference type="AlphaFoldDB" id="A0A840YT30"/>
<dbReference type="RefSeq" id="WP_184091593.1">
    <property type="nucleotide sequence ID" value="NZ_JACIJF010000026.1"/>
</dbReference>
<organism evidence="1 2">
    <name type="scientific">Sphingomonas xinjiangensis</name>
    <dbReference type="NCBI Taxonomy" id="643568"/>
    <lineage>
        <taxon>Bacteria</taxon>
        <taxon>Pseudomonadati</taxon>
        <taxon>Pseudomonadota</taxon>
        <taxon>Alphaproteobacteria</taxon>
        <taxon>Sphingomonadales</taxon>
        <taxon>Sphingomonadaceae</taxon>
        <taxon>Sphingomonas</taxon>
    </lineage>
</organism>
<gene>
    <name evidence="1" type="ORF">FHT02_004054</name>
</gene>
<sequence>MKTNIVDLLRDFEIVHPTRVVAVEAGHRQLRLTIAGYPWWRSGTGGGEAQIVFSFGGVEEGLLEVGTLLDMEEDEALEGFSVSRLSEELWAESGTSYSTYCSGPLPNPLRLYALVEDQIWSTGAPRSARDYLNVPDGSLSRFCETVNTRSFLVAEAPQQIHELIVAELRRQNVPHNVLTNRRHSNSNLFVQIAGGAFVCESAEAEM</sequence>
<evidence type="ECO:0000313" key="2">
    <source>
        <dbReference type="Proteomes" id="UP000527143"/>
    </source>
</evidence>
<keyword evidence="2" id="KW-1185">Reference proteome</keyword>
<protein>
    <submittedName>
        <fullName evidence="1">Uncharacterized protein</fullName>
    </submittedName>
</protein>
<comment type="caution">
    <text evidence="1">The sequence shown here is derived from an EMBL/GenBank/DDBJ whole genome shotgun (WGS) entry which is preliminary data.</text>
</comment>
<dbReference type="Proteomes" id="UP000527143">
    <property type="component" value="Unassembled WGS sequence"/>
</dbReference>
<reference evidence="1 2" key="1">
    <citation type="submission" date="2020-08" db="EMBL/GenBank/DDBJ databases">
        <title>Genomic Encyclopedia of Type Strains, Phase IV (KMG-IV): sequencing the most valuable type-strain genomes for metagenomic binning, comparative biology and taxonomic classification.</title>
        <authorList>
            <person name="Goeker M."/>
        </authorList>
    </citation>
    <scope>NUCLEOTIDE SEQUENCE [LARGE SCALE GENOMIC DNA]</scope>
    <source>
        <strain evidence="1 2">DSM 26736</strain>
    </source>
</reference>
<dbReference type="EMBL" id="JACIJF010000026">
    <property type="protein sequence ID" value="MBB5712793.1"/>
    <property type="molecule type" value="Genomic_DNA"/>
</dbReference>
<evidence type="ECO:0000313" key="1">
    <source>
        <dbReference type="EMBL" id="MBB5712793.1"/>
    </source>
</evidence>
<proteinExistence type="predicted"/>
<accession>A0A840YT30</accession>